<dbReference type="InterPro" id="IPR004146">
    <property type="entry name" value="DC1"/>
</dbReference>
<gene>
    <name evidence="5" type="ORF">CDL15_Pgr009710</name>
</gene>
<keyword evidence="1" id="KW-0677">Repeat</keyword>
<evidence type="ECO:0000256" key="3">
    <source>
        <dbReference type="ARBA" id="ARBA00023027"/>
    </source>
</evidence>
<comment type="caution">
    <text evidence="5">The sequence shown here is derived from an EMBL/GenBank/DDBJ whole genome shotgun (WGS) entry which is preliminary data.</text>
</comment>
<dbReference type="PANTHER" id="PTHR13871:SF104">
    <property type="entry name" value="NUCLEOREDOXIN 1 ISOFORM X1-RELATED"/>
    <property type="match status" value="1"/>
</dbReference>
<accession>A0A218WTF4</accession>
<dbReference type="GO" id="GO:0016491">
    <property type="term" value="F:oxidoreductase activity"/>
    <property type="evidence" value="ECO:0007669"/>
    <property type="project" value="UniProtKB-KW"/>
</dbReference>
<dbReference type="PANTHER" id="PTHR13871">
    <property type="entry name" value="THIOREDOXIN"/>
    <property type="match status" value="1"/>
</dbReference>
<dbReference type="InterPro" id="IPR052259">
    <property type="entry name" value="Nucleoredoxin-like"/>
</dbReference>
<dbReference type="SUPFAM" id="SSF57889">
    <property type="entry name" value="Cysteine-rich domain"/>
    <property type="match status" value="1"/>
</dbReference>
<organism evidence="5 6">
    <name type="scientific">Punica granatum</name>
    <name type="common">Pomegranate</name>
    <dbReference type="NCBI Taxonomy" id="22663"/>
    <lineage>
        <taxon>Eukaryota</taxon>
        <taxon>Viridiplantae</taxon>
        <taxon>Streptophyta</taxon>
        <taxon>Embryophyta</taxon>
        <taxon>Tracheophyta</taxon>
        <taxon>Spermatophyta</taxon>
        <taxon>Magnoliopsida</taxon>
        <taxon>eudicotyledons</taxon>
        <taxon>Gunneridae</taxon>
        <taxon>Pentapetalae</taxon>
        <taxon>rosids</taxon>
        <taxon>malvids</taxon>
        <taxon>Myrtales</taxon>
        <taxon>Lythraceae</taxon>
        <taxon>Punica</taxon>
    </lineage>
</organism>
<evidence type="ECO:0000259" key="4">
    <source>
        <dbReference type="Pfam" id="PF03107"/>
    </source>
</evidence>
<protein>
    <recommendedName>
        <fullName evidence="4">DC1 domain-containing protein</fullName>
    </recommendedName>
</protein>
<reference evidence="6" key="1">
    <citation type="journal article" date="2017" name="Plant J.">
        <title>The pomegranate (Punica granatum L.) genome and the genomics of punicalagin biosynthesis.</title>
        <authorList>
            <person name="Qin G."/>
            <person name="Xu C."/>
            <person name="Ming R."/>
            <person name="Tang H."/>
            <person name="Guyot R."/>
            <person name="Kramer E.M."/>
            <person name="Hu Y."/>
            <person name="Yi X."/>
            <person name="Qi Y."/>
            <person name="Xu X."/>
            <person name="Gao Z."/>
            <person name="Pan H."/>
            <person name="Jian J."/>
            <person name="Tian Y."/>
            <person name="Yue Z."/>
            <person name="Xu Y."/>
        </authorList>
    </citation>
    <scope>NUCLEOTIDE SEQUENCE [LARGE SCALE GENOMIC DNA]</scope>
    <source>
        <strain evidence="6">cv. Dabenzi</strain>
    </source>
</reference>
<sequence>MAEENTAAVMNGRVHGIVSVLSSPDRDFLDQNNGDQVRGIPDLVIIDEAGRVSLDGGVDFARQYGAEAYPFTSERKEELMDMEEEARKNQTLKSILVHSSQDFVLSSDGNKVPVSELKGKMVGICFWACEKLLWYFEQYILPVLVIIGSCGKTLHSNVAEAVEEYGVLAYPFTPEKFAELAEIEKAREEAQTLESVLVSSDLDYVPGAGLVGKNSLLYFLAHWYSPATLFSHAKFEETVKGWPKKLKHWSHEHELELSSRIYMCNLCEDEGQAYWSYFCEEHDFDLHPECSFKEEKEETIEDEAKFKGGRETCGRACGKDVCHRA</sequence>
<dbReference type="EMBL" id="MTKT01003224">
    <property type="protein sequence ID" value="OWM76065.1"/>
    <property type="molecule type" value="Genomic_DNA"/>
</dbReference>
<proteinExistence type="predicted"/>
<keyword evidence="3" id="KW-0520">NAD</keyword>
<dbReference type="Pfam" id="PF03107">
    <property type="entry name" value="C1_2"/>
    <property type="match status" value="1"/>
</dbReference>
<dbReference type="Proteomes" id="UP000197138">
    <property type="component" value="Unassembled WGS sequence"/>
</dbReference>
<dbReference type="InterPro" id="IPR046349">
    <property type="entry name" value="C1-like_sf"/>
</dbReference>
<evidence type="ECO:0000256" key="1">
    <source>
        <dbReference type="ARBA" id="ARBA00022737"/>
    </source>
</evidence>
<keyword evidence="2" id="KW-0560">Oxidoreductase</keyword>
<name>A0A218WTF4_PUNGR</name>
<evidence type="ECO:0000256" key="2">
    <source>
        <dbReference type="ARBA" id="ARBA00023002"/>
    </source>
</evidence>
<feature type="domain" description="DC1" evidence="4">
    <location>
        <begin position="250"/>
        <end position="290"/>
    </location>
</feature>
<evidence type="ECO:0000313" key="6">
    <source>
        <dbReference type="Proteomes" id="UP000197138"/>
    </source>
</evidence>
<evidence type="ECO:0000313" key="5">
    <source>
        <dbReference type="EMBL" id="OWM76065.1"/>
    </source>
</evidence>
<dbReference type="AlphaFoldDB" id="A0A218WTF4"/>